<reference evidence="2" key="1">
    <citation type="submission" date="2021-01" db="EMBL/GenBank/DDBJ databases">
        <title>Modified the classification status of verrucomicrobia.</title>
        <authorList>
            <person name="Feng X."/>
        </authorList>
    </citation>
    <scope>NUCLEOTIDE SEQUENCE</scope>
    <source>
        <strain evidence="2">KCTC 22201</strain>
    </source>
</reference>
<evidence type="ECO:0000256" key="1">
    <source>
        <dbReference type="SAM" id="MobiDB-lite"/>
    </source>
</evidence>
<comment type="caution">
    <text evidence="2">The sequence shown here is derived from an EMBL/GenBank/DDBJ whole genome shotgun (WGS) entry which is preliminary data.</text>
</comment>
<evidence type="ECO:0000313" key="2">
    <source>
        <dbReference type="EMBL" id="MBK1827116.1"/>
    </source>
</evidence>
<name>A0A934VFJ3_9BACT</name>
<dbReference type="EMBL" id="JAENII010000005">
    <property type="protein sequence ID" value="MBK1827116.1"/>
    <property type="molecule type" value="Genomic_DNA"/>
</dbReference>
<dbReference type="RefSeq" id="WP_234044606.1">
    <property type="nucleotide sequence ID" value="NZ_JAENII010000005.1"/>
</dbReference>
<keyword evidence="3" id="KW-1185">Reference proteome</keyword>
<dbReference type="Proteomes" id="UP000658278">
    <property type="component" value="Unassembled WGS sequence"/>
</dbReference>
<feature type="region of interest" description="Disordered" evidence="1">
    <location>
        <begin position="85"/>
        <end position="113"/>
    </location>
</feature>
<organism evidence="2 3">
    <name type="scientific">Haloferula rosea</name>
    <dbReference type="NCBI Taxonomy" id="490093"/>
    <lineage>
        <taxon>Bacteria</taxon>
        <taxon>Pseudomonadati</taxon>
        <taxon>Verrucomicrobiota</taxon>
        <taxon>Verrucomicrobiia</taxon>
        <taxon>Verrucomicrobiales</taxon>
        <taxon>Verrucomicrobiaceae</taxon>
        <taxon>Haloferula</taxon>
    </lineage>
</organism>
<sequence>MAVLLGTGAWWFAGRLKQAKMRSQCSVLAAEIERARQSVGRRFELDSFLEEFEGRGLVDRNHAGELVDVWGTPLEIGEEVVTSAGRDRVFGTEDDDSSSRPRAVPGVRPRMGE</sequence>
<proteinExistence type="predicted"/>
<protein>
    <submittedName>
        <fullName evidence="2">Uncharacterized protein</fullName>
    </submittedName>
</protein>
<gene>
    <name evidence="2" type="ORF">JIN81_08795</name>
</gene>
<dbReference type="AlphaFoldDB" id="A0A934VFJ3"/>
<evidence type="ECO:0000313" key="3">
    <source>
        <dbReference type="Proteomes" id="UP000658278"/>
    </source>
</evidence>
<accession>A0A934VFJ3</accession>